<keyword evidence="4" id="KW-0378">Hydrolase</keyword>
<dbReference type="Gene3D" id="3.40.710.10">
    <property type="entry name" value="DD-peptidase/beta-lactamase superfamily"/>
    <property type="match status" value="1"/>
</dbReference>
<sequence length="816" mass="86806">MKRLFVALCLLLEAGPSFAQAPAAKPAPVAPSAAASAEKPAAVAQAAAASAEKPASLAQAGASAEKPAAVAQAAAVAPKPEAAPSAPAEKPASPPESSAKVAPEPGAKASEFPPEVQRALDALVRADLKQGPTAGLSVGVMRGGQRWMSGYGYRDLAKRLPATVRTTYRMASITKSFTAVAVMQLAQAGKLDLDADIHTLVPEYPVKQWPVTVRQLLGHLGGVPTYDSPSAGNNTKPVTTKEAIAMFADRPLMSEPGTRYLYTTWGFNLLGAAVETASGQSYREYLRDHVFGPANMSHADLDEISTRDAQQAVGYRVVGAALKPSRFLDVTSRFGGGGTRATVEDLLGFARAVLDHTLVTRETMGRMQATMVTRDGHITDYGMGFATYPLRGHYIVAHAGGQPETTTLLVLLPAEDTAIALATNVEDEAKRLRRLSLRLLETVLDEGAPGRGGHFTDPVDAVVYEGMGRLASYGLAYHDWATRGPGTLPPETDLAGAFTKVSALFDRAAIARDGRGAMERIRGAHEPRGESLFIRVGAHMAATVEKVMGAERLRAYRTQGAAGLFADYLAACETLKCPEAERFSPTVRSDVARFVAGWKRAEVPALRRSRLEALKDPERVWPALKEAAVRAPQVRPDYTDELLTLADRAKRKPTDRMRWLERATELHPESMDAHLAQAVGLMEADREAEAIPHVREAFETPEGSLVLSPAGFLRRLLDTRSPKVARGLLRAAVTLHPDAPELWDALAKRERALGDAGAAKTAVAQAKRARQSRAAQEARAPKATGAVAPAGSAPAQDKAGSTSPSVPVDPETAPEP</sequence>
<dbReference type="InterPro" id="IPR012338">
    <property type="entry name" value="Beta-lactam/transpept-like"/>
</dbReference>
<feature type="region of interest" description="Disordered" evidence="1">
    <location>
        <begin position="766"/>
        <end position="816"/>
    </location>
</feature>
<feature type="chain" id="PRO_5030648635" evidence="2">
    <location>
        <begin position="20"/>
        <end position="816"/>
    </location>
</feature>
<organism evidence="4 5">
    <name type="scientific">Corallococcus exercitus</name>
    <dbReference type="NCBI Taxonomy" id="2316736"/>
    <lineage>
        <taxon>Bacteria</taxon>
        <taxon>Pseudomonadati</taxon>
        <taxon>Myxococcota</taxon>
        <taxon>Myxococcia</taxon>
        <taxon>Myxococcales</taxon>
        <taxon>Cystobacterineae</taxon>
        <taxon>Myxococcaceae</taxon>
        <taxon>Corallococcus</taxon>
    </lineage>
</organism>
<evidence type="ECO:0000313" key="4">
    <source>
        <dbReference type="EMBL" id="NOK09204.1"/>
    </source>
</evidence>
<feature type="compositionally biased region" description="Low complexity" evidence="1">
    <location>
        <begin position="21"/>
        <end position="105"/>
    </location>
</feature>
<feature type="compositionally biased region" description="Low complexity" evidence="1">
    <location>
        <begin position="766"/>
        <end position="778"/>
    </location>
</feature>
<protein>
    <submittedName>
        <fullName evidence="4">Serine hydrolase</fullName>
    </submittedName>
</protein>
<dbReference type="Pfam" id="PF00144">
    <property type="entry name" value="Beta-lactamase"/>
    <property type="match status" value="1"/>
</dbReference>
<evidence type="ECO:0000259" key="3">
    <source>
        <dbReference type="Pfam" id="PF00144"/>
    </source>
</evidence>
<feature type="region of interest" description="Disordered" evidence="1">
    <location>
        <begin position="21"/>
        <end position="113"/>
    </location>
</feature>
<reference evidence="4 5" key="1">
    <citation type="submission" date="2020-05" db="EMBL/GenBank/DDBJ databases">
        <authorList>
            <person name="Whitworth D."/>
        </authorList>
    </citation>
    <scope>NUCLEOTIDE SEQUENCE [LARGE SCALE GENOMIC DNA]</scope>
    <source>
        <strain evidence="4 5">CA046A</strain>
    </source>
</reference>
<dbReference type="SUPFAM" id="SSF48452">
    <property type="entry name" value="TPR-like"/>
    <property type="match status" value="1"/>
</dbReference>
<proteinExistence type="predicted"/>
<dbReference type="SUPFAM" id="SSF56601">
    <property type="entry name" value="beta-lactamase/transpeptidase-like"/>
    <property type="match status" value="1"/>
</dbReference>
<dbReference type="GO" id="GO:0016787">
    <property type="term" value="F:hydrolase activity"/>
    <property type="evidence" value="ECO:0007669"/>
    <property type="project" value="UniProtKB-KW"/>
</dbReference>
<dbReference type="PANTHER" id="PTHR46825:SF9">
    <property type="entry name" value="BETA-LACTAMASE-RELATED DOMAIN-CONTAINING PROTEIN"/>
    <property type="match status" value="1"/>
</dbReference>
<feature type="domain" description="Beta-lactamase-related" evidence="3">
    <location>
        <begin position="120"/>
        <end position="437"/>
    </location>
</feature>
<dbReference type="EMBL" id="JABFJW010000051">
    <property type="protein sequence ID" value="NOK09204.1"/>
    <property type="molecule type" value="Genomic_DNA"/>
</dbReference>
<dbReference type="RefSeq" id="WP_171413410.1">
    <property type="nucleotide sequence ID" value="NZ_JABFJW010000051.1"/>
</dbReference>
<gene>
    <name evidence="4" type="ORF">HNS30_09190</name>
</gene>
<dbReference type="InterPro" id="IPR001466">
    <property type="entry name" value="Beta-lactam-related"/>
</dbReference>
<dbReference type="PANTHER" id="PTHR46825">
    <property type="entry name" value="D-ALANYL-D-ALANINE-CARBOXYPEPTIDASE/ENDOPEPTIDASE AMPH"/>
    <property type="match status" value="1"/>
</dbReference>
<dbReference type="Gene3D" id="1.25.40.10">
    <property type="entry name" value="Tetratricopeptide repeat domain"/>
    <property type="match status" value="1"/>
</dbReference>
<evidence type="ECO:0000313" key="5">
    <source>
        <dbReference type="Proteomes" id="UP000528460"/>
    </source>
</evidence>
<dbReference type="Proteomes" id="UP000528460">
    <property type="component" value="Unassembled WGS sequence"/>
</dbReference>
<accession>A0A7Y4NCT5</accession>
<dbReference type="AlphaFoldDB" id="A0A7Y4NCT5"/>
<dbReference type="InterPro" id="IPR050491">
    <property type="entry name" value="AmpC-like"/>
</dbReference>
<name>A0A7Y4NCT5_9BACT</name>
<dbReference type="InterPro" id="IPR011990">
    <property type="entry name" value="TPR-like_helical_dom_sf"/>
</dbReference>
<evidence type="ECO:0000256" key="2">
    <source>
        <dbReference type="SAM" id="SignalP"/>
    </source>
</evidence>
<feature type="signal peptide" evidence="2">
    <location>
        <begin position="1"/>
        <end position="19"/>
    </location>
</feature>
<keyword evidence="2" id="KW-0732">Signal</keyword>
<evidence type="ECO:0000256" key="1">
    <source>
        <dbReference type="SAM" id="MobiDB-lite"/>
    </source>
</evidence>
<comment type="caution">
    <text evidence="4">The sequence shown here is derived from an EMBL/GenBank/DDBJ whole genome shotgun (WGS) entry which is preliminary data.</text>
</comment>